<keyword evidence="1" id="KW-1133">Transmembrane helix</keyword>
<evidence type="ECO:0000313" key="3">
    <source>
        <dbReference type="Proteomes" id="UP001058626"/>
    </source>
</evidence>
<feature type="transmembrane region" description="Helical" evidence="1">
    <location>
        <begin position="16"/>
        <end position="35"/>
    </location>
</feature>
<protein>
    <submittedName>
        <fullName evidence="2">Uncharacterized protein</fullName>
    </submittedName>
</protein>
<keyword evidence="1" id="KW-0812">Transmembrane</keyword>
<gene>
    <name evidence="2" type="ORF">NJB1907Z4_C05310</name>
</gene>
<evidence type="ECO:0000313" key="2">
    <source>
        <dbReference type="EMBL" id="BDN80316.1"/>
    </source>
</evidence>
<reference evidence="2" key="1">
    <citation type="submission" date="2022-06" db="EMBL/GenBank/DDBJ databases">
        <title>Complete genome sequence of Mycobacterium pseudoshottsii NJB1907-Z4.</title>
        <authorList>
            <person name="Komine T."/>
            <person name="Fukano H."/>
            <person name="Wada S."/>
        </authorList>
    </citation>
    <scope>NUCLEOTIDE SEQUENCE</scope>
    <source>
        <strain evidence="2">NJB1907-Z4</strain>
    </source>
</reference>
<accession>A0A9N7LLU3</accession>
<evidence type="ECO:0000256" key="1">
    <source>
        <dbReference type="SAM" id="Phobius"/>
    </source>
</evidence>
<sequence length="135" mass="13635">MACWENSAAIAVDTSSAAALATLMVGLAAAAFPWVSSAPMRSMSAAADAMASGETSTNVIAHLAVPHESIAQQVLGDGFHDGIAKVWRLSRLSWKRAASQGAGGAAVGTARVAGTGPGGWWFQNRSTTSHPGLSG</sequence>
<dbReference type="AlphaFoldDB" id="A0A9N7LLU3"/>
<dbReference type="EMBL" id="AP026367">
    <property type="protein sequence ID" value="BDN80316.1"/>
    <property type="molecule type" value="Genomic_DNA"/>
</dbReference>
<proteinExistence type="predicted"/>
<organism evidence="2 3">
    <name type="scientific">Mycobacterium pseudoshottsii</name>
    <dbReference type="NCBI Taxonomy" id="265949"/>
    <lineage>
        <taxon>Bacteria</taxon>
        <taxon>Bacillati</taxon>
        <taxon>Actinomycetota</taxon>
        <taxon>Actinomycetes</taxon>
        <taxon>Mycobacteriales</taxon>
        <taxon>Mycobacteriaceae</taxon>
        <taxon>Mycobacterium</taxon>
        <taxon>Mycobacterium ulcerans group</taxon>
    </lineage>
</organism>
<keyword evidence="3" id="KW-1185">Reference proteome</keyword>
<dbReference type="Proteomes" id="UP001058626">
    <property type="component" value="Chromosome"/>
</dbReference>
<name>A0A9N7LLU3_9MYCO</name>
<keyword evidence="1" id="KW-0472">Membrane</keyword>